<dbReference type="InterPro" id="IPR008991">
    <property type="entry name" value="Translation_prot_SH3-like_sf"/>
</dbReference>
<dbReference type="InterPro" id="IPR057264">
    <property type="entry name" value="Ribosomal_uL24_C"/>
</dbReference>
<dbReference type="FunFam" id="2.30.30.30:FF:000004">
    <property type="entry name" value="50S ribosomal protein L24"/>
    <property type="match status" value="1"/>
</dbReference>
<feature type="domain" description="KOW" evidence="10">
    <location>
        <begin position="5"/>
        <end position="32"/>
    </location>
</feature>
<comment type="function">
    <text evidence="8">One of two assembly initiator proteins, it binds directly to the 5'-end of the 23S rRNA, where it nucleates assembly of the 50S subunit.</text>
</comment>
<comment type="similarity">
    <text evidence="1 8 9">Belongs to the universal ribosomal protein uL24 family.</text>
</comment>
<proteinExistence type="inferred from homology"/>
<dbReference type="OrthoDB" id="9807419at2"/>
<dbReference type="NCBIfam" id="TIGR01079">
    <property type="entry name" value="rplX_bact"/>
    <property type="match status" value="1"/>
</dbReference>
<dbReference type="SUPFAM" id="SSF50104">
    <property type="entry name" value="Translation proteins SH3-like domain"/>
    <property type="match status" value="1"/>
</dbReference>
<dbReference type="AlphaFoldDB" id="A0A066WXK8"/>
<evidence type="ECO:0000256" key="6">
    <source>
        <dbReference type="ARBA" id="ARBA00035206"/>
    </source>
</evidence>
<comment type="subunit">
    <text evidence="8">Part of the 50S ribosomal subunit.</text>
</comment>
<dbReference type="CDD" id="cd06089">
    <property type="entry name" value="KOW_RPL26"/>
    <property type="match status" value="1"/>
</dbReference>
<evidence type="ECO:0000256" key="3">
    <source>
        <dbReference type="ARBA" id="ARBA00022884"/>
    </source>
</evidence>
<evidence type="ECO:0000313" key="11">
    <source>
        <dbReference type="EMBL" id="KDN55360.1"/>
    </source>
</evidence>
<dbReference type="PATRIC" id="fig|1492738.3.peg.1479"/>
<evidence type="ECO:0000256" key="2">
    <source>
        <dbReference type="ARBA" id="ARBA00022730"/>
    </source>
</evidence>
<dbReference type="GO" id="GO:1990904">
    <property type="term" value="C:ribonucleoprotein complex"/>
    <property type="evidence" value="ECO:0007669"/>
    <property type="project" value="UniProtKB-KW"/>
</dbReference>
<evidence type="ECO:0000256" key="7">
    <source>
        <dbReference type="ARBA" id="ARBA00058688"/>
    </source>
</evidence>
<dbReference type="GO" id="GO:0003735">
    <property type="term" value="F:structural constituent of ribosome"/>
    <property type="evidence" value="ECO:0007669"/>
    <property type="project" value="InterPro"/>
</dbReference>
<dbReference type="InterPro" id="IPR003256">
    <property type="entry name" value="Ribosomal_uL24"/>
</dbReference>
<dbReference type="PANTHER" id="PTHR12903">
    <property type="entry name" value="MITOCHONDRIAL RIBOSOMAL PROTEIN L24"/>
    <property type="match status" value="1"/>
</dbReference>
<dbReference type="GO" id="GO:0005840">
    <property type="term" value="C:ribosome"/>
    <property type="evidence" value="ECO:0007669"/>
    <property type="project" value="UniProtKB-KW"/>
</dbReference>
<dbReference type="EMBL" id="JNCA01000014">
    <property type="protein sequence ID" value="KDN55360.1"/>
    <property type="molecule type" value="Genomic_DNA"/>
</dbReference>
<protein>
    <recommendedName>
        <fullName evidence="6 8">Large ribosomal subunit protein uL24</fullName>
    </recommendedName>
</protein>
<comment type="function">
    <text evidence="7 8">One of the proteins that surrounds the polypeptide exit tunnel on the outside of the subunit.</text>
</comment>
<dbReference type="GO" id="GO:0006412">
    <property type="term" value="P:translation"/>
    <property type="evidence" value="ECO:0007669"/>
    <property type="project" value="UniProtKB-UniRule"/>
</dbReference>
<evidence type="ECO:0000256" key="5">
    <source>
        <dbReference type="ARBA" id="ARBA00023274"/>
    </source>
</evidence>
<dbReference type="InterPro" id="IPR005824">
    <property type="entry name" value="KOW"/>
</dbReference>
<evidence type="ECO:0000256" key="9">
    <source>
        <dbReference type="RuleBase" id="RU003477"/>
    </source>
</evidence>
<dbReference type="Gene3D" id="2.30.30.30">
    <property type="match status" value="1"/>
</dbReference>
<evidence type="ECO:0000256" key="8">
    <source>
        <dbReference type="HAMAP-Rule" id="MF_01326"/>
    </source>
</evidence>
<dbReference type="eggNOG" id="COG0198">
    <property type="taxonomic scope" value="Bacteria"/>
</dbReference>
<keyword evidence="2 8" id="KW-0699">rRNA-binding</keyword>
<dbReference type="InterPro" id="IPR041988">
    <property type="entry name" value="Ribosomal_uL24_KOW"/>
</dbReference>
<keyword evidence="4 8" id="KW-0689">Ribosomal protein</keyword>
<sequence length="104" mass="11350">MIKLKIKSGDIVRVIAGDHKGAEGKVLRVDREKNKAIVEGVNLVSKHTKPSAKSPQGGIVKKEAPIQISNISLIDPKTKETTRVGVRVEGDKKVRFSKKSNQVL</sequence>
<keyword evidence="5 8" id="KW-0687">Ribonucleoprotein</keyword>
<evidence type="ECO:0000313" key="12">
    <source>
        <dbReference type="Proteomes" id="UP000027064"/>
    </source>
</evidence>
<name>A0A066WXK8_9FLAO</name>
<dbReference type="InterPro" id="IPR005825">
    <property type="entry name" value="Ribosomal_uL24_CS"/>
</dbReference>
<dbReference type="STRING" id="1492738.FEM21_14870"/>
<evidence type="ECO:0000256" key="4">
    <source>
        <dbReference type="ARBA" id="ARBA00022980"/>
    </source>
</evidence>
<comment type="caution">
    <text evidence="11">The sequence shown here is derived from an EMBL/GenBank/DDBJ whole genome shotgun (WGS) entry which is preliminary data.</text>
</comment>
<dbReference type="PROSITE" id="PS01108">
    <property type="entry name" value="RIBOSOMAL_L24"/>
    <property type="match status" value="1"/>
</dbReference>
<dbReference type="RefSeq" id="WP_035659224.1">
    <property type="nucleotide sequence ID" value="NZ_JNCA01000014.1"/>
</dbReference>
<keyword evidence="12" id="KW-1185">Reference proteome</keyword>
<evidence type="ECO:0000256" key="1">
    <source>
        <dbReference type="ARBA" id="ARBA00010618"/>
    </source>
</evidence>
<dbReference type="Pfam" id="PF17136">
    <property type="entry name" value="ribosomal_L24"/>
    <property type="match status" value="1"/>
</dbReference>
<dbReference type="InterPro" id="IPR014722">
    <property type="entry name" value="Rib_uL2_dom2"/>
</dbReference>
<accession>A0A066WXK8</accession>
<dbReference type="Pfam" id="PF00467">
    <property type="entry name" value="KOW"/>
    <property type="match status" value="1"/>
</dbReference>
<evidence type="ECO:0000259" key="10">
    <source>
        <dbReference type="SMART" id="SM00739"/>
    </source>
</evidence>
<organism evidence="11 12">
    <name type="scientific">Flavobacterium seoulense</name>
    <dbReference type="NCBI Taxonomy" id="1492738"/>
    <lineage>
        <taxon>Bacteria</taxon>
        <taxon>Pseudomonadati</taxon>
        <taxon>Bacteroidota</taxon>
        <taxon>Flavobacteriia</taxon>
        <taxon>Flavobacteriales</taxon>
        <taxon>Flavobacteriaceae</taxon>
        <taxon>Flavobacterium</taxon>
    </lineage>
</organism>
<keyword evidence="3 8" id="KW-0694">RNA-binding</keyword>
<gene>
    <name evidence="8" type="primary">rplX</name>
    <name evidence="11" type="ORF">FEM21_14870</name>
</gene>
<dbReference type="SMART" id="SM00739">
    <property type="entry name" value="KOW"/>
    <property type="match status" value="1"/>
</dbReference>
<reference evidence="11 12" key="1">
    <citation type="submission" date="2014-05" db="EMBL/GenBank/DDBJ databases">
        <title>Genome Sequence of Flavobacterium sp. EM1321.</title>
        <authorList>
            <person name="Shin S.-K."/>
            <person name="Yi H."/>
        </authorList>
    </citation>
    <scope>NUCLEOTIDE SEQUENCE [LARGE SCALE GENOMIC DNA]</scope>
    <source>
        <strain evidence="11 12">EM1321</strain>
    </source>
</reference>
<dbReference type="GO" id="GO:0019843">
    <property type="term" value="F:rRNA binding"/>
    <property type="evidence" value="ECO:0007669"/>
    <property type="project" value="UniProtKB-UniRule"/>
</dbReference>
<dbReference type="Proteomes" id="UP000027064">
    <property type="component" value="Unassembled WGS sequence"/>
</dbReference>
<dbReference type="HAMAP" id="MF_01326_B">
    <property type="entry name" value="Ribosomal_uL24_B"/>
    <property type="match status" value="1"/>
</dbReference>